<evidence type="ECO:0008006" key="4">
    <source>
        <dbReference type="Google" id="ProtNLM"/>
    </source>
</evidence>
<dbReference type="Proteomes" id="UP001054837">
    <property type="component" value="Unassembled WGS sequence"/>
</dbReference>
<proteinExistence type="predicted"/>
<organism evidence="2 3">
    <name type="scientific">Caerostris darwini</name>
    <dbReference type="NCBI Taxonomy" id="1538125"/>
    <lineage>
        <taxon>Eukaryota</taxon>
        <taxon>Metazoa</taxon>
        <taxon>Ecdysozoa</taxon>
        <taxon>Arthropoda</taxon>
        <taxon>Chelicerata</taxon>
        <taxon>Arachnida</taxon>
        <taxon>Araneae</taxon>
        <taxon>Araneomorphae</taxon>
        <taxon>Entelegynae</taxon>
        <taxon>Araneoidea</taxon>
        <taxon>Araneidae</taxon>
        <taxon>Caerostris</taxon>
    </lineage>
</organism>
<feature type="chain" id="PRO_5043842531" description="Secreted protein" evidence="1">
    <location>
        <begin position="16"/>
        <end position="101"/>
    </location>
</feature>
<evidence type="ECO:0000313" key="3">
    <source>
        <dbReference type="Proteomes" id="UP001054837"/>
    </source>
</evidence>
<sequence>MVIRILPLSLFLIRAYRLPLFGAFDRRSFKLSFCSPSPTTSFAPPLSYHRVTQSQEGITLSTRWQHHTFRRQSIDCLRMEQSVEGRNSSAIGASITGVRHF</sequence>
<dbReference type="EMBL" id="BPLQ01001877">
    <property type="protein sequence ID" value="GIX86368.1"/>
    <property type="molecule type" value="Genomic_DNA"/>
</dbReference>
<protein>
    <recommendedName>
        <fullName evidence="4">Secreted protein</fullName>
    </recommendedName>
</protein>
<reference evidence="2 3" key="1">
    <citation type="submission" date="2021-06" db="EMBL/GenBank/DDBJ databases">
        <title>Caerostris darwini draft genome.</title>
        <authorList>
            <person name="Kono N."/>
            <person name="Arakawa K."/>
        </authorList>
    </citation>
    <scope>NUCLEOTIDE SEQUENCE [LARGE SCALE GENOMIC DNA]</scope>
</reference>
<comment type="caution">
    <text evidence="2">The sequence shown here is derived from an EMBL/GenBank/DDBJ whole genome shotgun (WGS) entry which is preliminary data.</text>
</comment>
<keyword evidence="3" id="KW-1185">Reference proteome</keyword>
<name>A0AAV4NNV4_9ARAC</name>
<gene>
    <name evidence="2" type="ORF">CDAR_590411</name>
</gene>
<dbReference type="AlphaFoldDB" id="A0AAV4NNV4"/>
<keyword evidence="1" id="KW-0732">Signal</keyword>
<accession>A0AAV4NNV4</accession>
<feature type="signal peptide" evidence="1">
    <location>
        <begin position="1"/>
        <end position="15"/>
    </location>
</feature>
<evidence type="ECO:0000313" key="2">
    <source>
        <dbReference type="EMBL" id="GIX86368.1"/>
    </source>
</evidence>
<evidence type="ECO:0000256" key="1">
    <source>
        <dbReference type="SAM" id="SignalP"/>
    </source>
</evidence>